<dbReference type="Gene3D" id="3.40.50.11350">
    <property type="match status" value="1"/>
</dbReference>
<dbReference type="GO" id="GO:0006004">
    <property type="term" value="P:fucose metabolic process"/>
    <property type="evidence" value="ECO:0007669"/>
    <property type="project" value="UniProtKB-KW"/>
</dbReference>
<protein>
    <submittedName>
        <fullName evidence="5">Uncharacterized protein</fullName>
    </submittedName>
</protein>
<keyword evidence="3" id="KW-0119">Carbohydrate metabolism</keyword>
<evidence type="ECO:0000313" key="5">
    <source>
        <dbReference type="EMBL" id="PPJ56709.1"/>
    </source>
</evidence>
<feature type="region of interest" description="Disordered" evidence="4">
    <location>
        <begin position="174"/>
        <end position="194"/>
    </location>
</feature>
<keyword evidence="6" id="KW-1185">Reference proteome</keyword>
<evidence type="ECO:0000313" key="6">
    <source>
        <dbReference type="Proteomes" id="UP000237631"/>
    </source>
</evidence>
<dbReference type="OrthoDB" id="20368at2759"/>
<dbReference type="Pfam" id="PF10250">
    <property type="entry name" value="O-FucT"/>
    <property type="match status" value="1"/>
</dbReference>
<proteinExistence type="predicted"/>
<gene>
    <name evidence="5" type="ORF">CBER1_09500</name>
</gene>
<dbReference type="Proteomes" id="UP000237631">
    <property type="component" value="Unassembled WGS sequence"/>
</dbReference>
<evidence type="ECO:0000256" key="4">
    <source>
        <dbReference type="SAM" id="MobiDB-lite"/>
    </source>
</evidence>
<keyword evidence="2" id="KW-0294">Fucose metabolism</keyword>
<comment type="caution">
    <text evidence="5">The sequence shown here is derived from an EMBL/GenBank/DDBJ whole genome shotgun (WGS) entry which is preliminary data.</text>
</comment>
<accession>A0A2S6CAG2</accession>
<dbReference type="STRING" id="357750.A0A2S6CAG2"/>
<dbReference type="CDD" id="cd11296">
    <property type="entry name" value="O-FucT_like"/>
    <property type="match status" value="1"/>
</dbReference>
<evidence type="ECO:0000256" key="2">
    <source>
        <dbReference type="ARBA" id="ARBA00023253"/>
    </source>
</evidence>
<reference evidence="6" key="1">
    <citation type="journal article" date="2017" name="bioRxiv">
        <title>Conservation of a gene cluster reveals novel cercosporin biosynthetic mechanisms and extends production to the genus Colletotrichum.</title>
        <authorList>
            <person name="de Jonge R."/>
            <person name="Ebert M.K."/>
            <person name="Huitt-Roehl C.R."/>
            <person name="Pal P."/>
            <person name="Suttle J.C."/>
            <person name="Spanner R.E."/>
            <person name="Neubauer J.D."/>
            <person name="Jurick W.M.II."/>
            <person name="Stott K.A."/>
            <person name="Secor G.A."/>
            <person name="Thomma B.P.H.J."/>
            <person name="Van de Peer Y."/>
            <person name="Townsend C.A."/>
            <person name="Bolton M.D."/>
        </authorList>
    </citation>
    <scope>NUCLEOTIDE SEQUENCE [LARGE SCALE GENOMIC DNA]</scope>
    <source>
        <strain evidence="6">CBS538.71</strain>
    </source>
</reference>
<feature type="compositionally biased region" description="Basic and acidic residues" evidence="4">
    <location>
        <begin position="183"/>
        <end position="194"/>
    </location>
</feature>
<dbReference type="AlphaFoldDB" id="A0A2S6CAG2"/>
<organism evidence="5 6">
    <name type="scientific">Cercospora berteroae</name>
    <dbReference type="NCBI Taxonomy" id="357750"/>
    <lineage>
        <taxon>Eukaryota</taxon>
        <taxon>Fungi</taxon>
        <taxon>Dikarya</taxon>
        <taxon>Ascomycota</taxon>
        <taxon>Pezizomycotina</taxon>
        <taxon>Dothideomycetes</taxon>
        <taxon>Dothideomycetidae</taxon>
        <taxon>Mycosphaerellales</taxon>
        <taxon>Mycosphaerellaceae</taxon>
        <taxon>Cercospora</taxon>
    </lineage>
</organism>
<sequence>MWAKAAGLSVKAKIATLLSTLIPLYFVSYKLHSHTSESHRPGALSKALNRAEWQTQWLNQDLLQPWDPLPIHVKCNETNWVPNLVFDIFGADGGVGNVHAQFLDFLFYAIESGASILLPSMAVRREDNLHDWGDVGEVDLSYMFDEIWFRKAMREACPQMRIYGSEEELGEGWREVESTYDPRSPRSRKDSSQREWKQQTEAWLSQHHITGDVPTVVPIQQSMWETNTRAERPAFRRALGTLLRVRPDVRRYAAIAMFNLAASEGLDLCPTDRIHRKAFYGAHLRTEQDTISAGWLAPPSDTEFGLNFTLQTSYYMQAAVAQGLSIILVASGNASEVERFRQVAAANRPPLTVLSKWDLLSEAERDALQAMHWDQQALVDLEILKRCSSFGGMAKSSFAFLIAVARTTYLEEYSVVEDSWSTAHRDRLVVFENKLNKIWGKNQFNEERVPKGAWP</sequence>
<dbReference type="EMBL" id="PNEN01000513">
    <property type="protein sequence ID" value="PPJ56709.1"/>
    <property type="molecule type" value="Genomic_DNA"/>
</dbReference>
<dbReference type="InterPro" id="IPR019378">
    <property type="entry name" value="GDP-Fuc_O-FucTrfase"/>
</dbReference>
<evidence type="ECO:0000256" key="3">
    <source>
        <dbReference type="ARBA" id="ARBA00023277"/>
    </source>
</evidence>
<evidence type="ECO:0000256" key="1">
    <source>
        <dbReference type="ARBA" id="ARBA00022679"/>
    </source>
</evidence>
<keyword evidence="1" id="KW-0808">Transferase</keyword>
<name>A0A2S6CAG2_9PEZI</name>
<dbReference type="GO" id="GO:0016740">
    <property type="term" value="F:transferase activity"/>
    <property type="evidence" value="ECO:0007669"/>
    <property type="project" value="UniProtKB-KW"/>
</dbReference>